<dbReference type="GO" id="GO:0048738">
    <property type="term" value="P:cardiac muscle tissue development"/>
    <property type="evidence" value="ECO:0007669"/>
    <property type="project" value="TreeGrafter"/>
</dbReference>
<dbReference type="AlphaFoldDB" id="A0A4W5MS57"/>
<keyword evidence="1" id="KW-0393">Immunoglobulin domain</keyword>
<dbReference type="PANTHER" id="PTHR14340:SF13">
    <property type="entry name" value="TITIN"/>
    <property type="match status" value="1"/>
</dbReference>
<sequence length="153" mass="17282">MGYYVEKMRADGTEFDVANRKLCTDLHIKLENLSENHVYQFRVFAVTEVGEGERSKPISANIQDDEIPPEISILEHFKRDTIIVRKGAAIEIPAEVVGLPMPEVQWSKDDVVIPMATETLLMEFEEVARTKCTTKISIPETIRGDKGDYKLAA</sequence>
<reference evidence="5" key="1">
    <citation type="submission" date="2018-06" db="EMBL/GenBank/DDBJ databases">
        <title>Genome assembly of Danube salmon.</title>
        <authorList>
            <person name="Macqueen D.J."/>
            <person name="Gundappa M.K."/>
        </authorList>
    </citation>
    <scope>NUCLEOTIDE SEQUENCE [LARGE SCALE GENOMIC DNA]</scope>
</reference>
<organism evidence="4 5">
    <name type="scientific">Hucho hucho</name>
    <name type="common">huchen</name>
    <dbReference type="NCBI Taxonomy" id="62062"/>
    <lineage>
        <taxon>Eukaryota</taxon>
        <taxon>Metazoa</taxon>
        <taxon>Chordata</taxon>
        <taxon>Craniata</taxon>
        <taxon>Vertebrata</taxon>
        <taxon>Euteleostomi</taxon>
        <taxon>Actinopterygii</taxon>
        <taxon>Neopterygii</taxon>
        <taxon>Teleostei</taxon>
        <taxon>Protacanthopterygii</taxon>
        <taxon>Salmoniformes</taxon>
        <taxon>Salmonidae</taxon>
        <taxon>Salmoninae</taxon>
        <taxon>Hucho</taxon>
    </lineage>
</organism>
<dbReference type="InterPro" id="IPR003961">
    <property type="entry name" value="FN3_dom"/>
</dbReference>
<dbReference type="GO" id="GO:0008307">
    <property type="term" value="F:structural constituent of muscle"/>
    <property type="evidence" value="ECO:0007669"/>
    <property type="project" value="TreeGrafter"/>
</dbReference>
<dbReference type="Proteomes" id="UP000314982">
    <property type="component" value="Unassembled WGS sequence"/>
</dbReference>
<dbReference type="PANTHER" id="PTHR14340">
    <property type="entry name" value="MICROFIBRIL-ASSOCIATED GLYCOPROTEIN 3"/>
    <property type="match status" value="1"/>
</dbReference>
<protein>
    <recommendedName>
        <fullName evidence="6">Fibronectin type-III domain-containing protein</fullName>
    </recommendedName>
</protein>
<evidence type="ECO:0000256" key="1">
    <source>
        <dbReference type="ARBA" id="ARBA00023319"/>
    </source>
</evidence>
<dbReference type="Pfam" id="PF07679">
    <property type="entry name" value="I-set"/>
    <property type="match status" value="1"/>
</dbReference>
<dbReference type="InterPro" id="IPR007110">
    <property type="entry name" value="Ig-like_dom"/>
</dbReference>
<dbReference type="InterPro" id="IPR036116">
    <property type="entry name" value="FN3_sf"/>
</dbReference>
<dbReference type="CDD" id="cd00063">
    <property type="entry name" value="FN3"/>
    <property type="match status" value="1"/>
</dbReference>
<dbReference type="SUPFAM" id="SSF48726">
    <property type="entry name" value="Immunoglobulin"/>
    <property type="match status" value="1"/>
</dbReference>
<evidence type="ECO:0008006" key="6">
    <source>
        <dbReference type="Google" id="ProtNLM"/>
    </source>
</evidence>
<feature type="domain" description="Fibronectin type-III" evidence="3">
    <location>
        <begin position="1"/>
        <end position="65"/>
    </location>
</feature>
<dbReference type="GO" id="GO:0045214">
    <property type="term" value="P:sarcomere organization"/>
    <property type="evidence" value="ECO:0007669"/>
    <property type="project" value="TreeGrafter"/>
</dbReference>
<reference evidence="4" key="2">
    <citation type="submission" date="2025-08" db="UniProtKB">
        <authorList>
            <consortium name="Ensembl"/>
        </authorList>
    </citation>
    <scope>IDENTIFICATION</scope>
</reference>
<reference evidence="4" key="3">
    <citation type="submission" date="2025-09" db="UniProtKB">
        <authorList>
            <consortium name="Ensembl"/>
        </authorList>
    </citation>
    <scope>IDENTIFICATION</scope>
</reference>
<dbReference type="Gene3D" id="2.60.40.10">
    <property type="entry name" value="Immunoglobulins"/>
    <property type="match status" value="2"/>
</dbReference>
<evidence type="ECO:0000259" key="2">
    <source>
        <dbReference type="PROSITE" id="PS50835"/>
    </source>
</evidence>
<dbReference type="STRING" id="62062.ENSHHUP00000040319"/>
<dbReference type="InterPro" id="IPR013783">
    <property type="entry name" value="Ig-like_fold"/>
</dbReference>
<dbReference type="Pfam" id="PF00041">
    <property type="entry name" value="fn3"/>
    <property type="match status" value="1"/>
</dbReference>
<proteinExistence type="predicted"/>
<accession>A0A4W5MS57</accession>
<dbReference type="InterPro" id="IPR013098">
    <property type="entry name" value="Ig_I-set"/>
</dbReference>
<feature type="domain" description="Ig-like" evidence="2">
    <location>
        <begin position="69"/>
        <end position="153"/>
    </location>
</feature>
<dbReference type="InterPro" id="IPR036179">
    <property type="entry name" value="Ig-like_dom_sf"/>
</dbReference>
<evidence type="ECO:0000259" key="3">
    <source>
        <dbReference type="PROSITE" id="PS50853"/>
    </source>
</evidence>
<dbReference type="GO" id="GO:0031430">
    <property type="term" value="C:M band"/>
    <property type="evidence" value="ECO:0007669"/>
    <property type="project" value="TreeGrafter"/>
</dbReference>
<keyword evidence="5" id="KW-1185">Reference proteome</keyword>
<name>A0A4W5MS57_9TELE</name>
<dbReference type="SUPFAM" id="SSF49265">
    <property type="entry name" value="Fibronectin type III"/>
    <property type="match status" value="1"/>
</dbReference>
<dbReference type="PROSITE" id="PS50853">
    <property type="entry name" value="FN3"/>
    <property type="match status" value="1"/>
</dbReference>
<dbReference type="GeneTree" id="ENSGT01110000267173"/>
<evidence type="ECO:0000313" key="4">
    <source>
        <dbReference type="Ensembl" id="ENSHHUP00000040319.1"/>
    </source>
</evidence>
<dbReference type="Ensembl" id="ENSHHUT00000041882.1">
    <property type="protein sequence ID" value="ENSHHUP00000040319.1"/>
    <property type="gene ID" value="ENSHHUG00000024959.1"/>
</dbReference>
<dbReference type="PROSITE" id="PS50835">
    <property type="entry name" value="IG_LIKE"/>
    <property type="match status" value="1"/>
</dbReference>
<evidence type="ECO:0000313" key="5">
    <source>
        <dbReference type="Proteomes" id="UP000314982"/>
    </source>
</evidence>